<keyword evidence="5" id="KW-0539">Nucleus</keyword>
<comment type="subcellular location">
    <subcellularLocation>
        <location evidence="1">Nucleus</location>
    </subcellularLocation>
</comment>
<dbReference type="Gene3D" id="3.30.1740.10">
    <property type="entry name" value="Zinc finger, PARP-type"/>
    <property type="match status" value="1"/>
</dbReference>
<organism evidence="7 8">
    <name type="scientific">Apiospora rasikravindrae</name>
    <dbReference type="NCBI Taxonomy" id="990691"/>
    <lineage>
        <taxon>Eukaryota</taxon>
        <taxon>Fungi</taxon>
        <taxon>Dikarya</taxon>
        <taxon>Ascomycota</taxon>
        <taxon>Pezizomycotina</taxon>
        <taxon>Sordariomycetes</taxon>
        <taxon>Xylariomycetidae</taxon>
        <taxon>Amphisphaeriales</taxon>
        <taxon>Apiosporaceae</taxon>
        <taxon>Apiospora</taxon>
    </lineage>
</organism>
<evidence type="ECO:0000256" key="2">
    <source>
        <dbReference type="ARBA" id="ARBA00022723"/>
    </source>
</evidence>
<evidence type="ECO:0000313" key="8">
    <source>
        <dbReference type="Proteomes" id="UP001444661"/>
    </source>
</evidence>
<dbReference type="Pfam" id="PF00645">
    <property type="entry name" value="zf-PARP"/>
    <property type="match status" value="1"/>
</dbReference>
<evidence type="ECO:0000313" key="7">
    <source>
        <dbReference type="EMBL" id="KAK8042218.1"/>
    </source>
</evidence>
<keyword evidence="3" id="KW-0863">Zinc-finger</keyword>
<name>A0ABR1T6I4_9PEZI</name>
<keyword evidence="2" id="KW-0479">Metal-binding</keyword>
<evidence type="ECO:0000259" key="6">
    <source>
        <dbReference type="SMART" id="SM01336"/>
    </source>
</evidence>
<dbReference type="SMART" id="SM01336">
    <property type="entry name" value="zf-PARP"/>
    <property type="match status" value="1"/>
</dbReference>
<feature type="domain" description="PARP-type" evidence="6">
    <location>
        <begin position="42"/>
        <end position="126"/>
    </location>
</feature>
<proteinExistence type="predicted"/>
<evidence type="ECO:0000256" key="4">
    <source>
        <dbReference type="ARBA" id="ARBA00022833"/>
    </source>
</evidence>
<dbReference type="EMBL" id="JAQQWK010000005">
    <property type="protein sequence ID" value="KAK8042218.1"/>
    <property type="molecule type" value="Genomic_DNA"/>
</dbReference>
<keyword evidence="8" id="KW-1185">Reference proteome</keyword>
<evidence type="ECO:0000256" key="3">
    <source>
        <dbReference type="ARBA" id="ARBA00022771"/>
    </source>
</evidence>
<sequence length="358" mass="39779">MPATGFRDTSLPGAQTDIIERARVLGKETVESCLSCRIVWDSQCQRFESKILQDALRFGTWVELPFMCCGQWKWKHWNCVSGKQIHNLQAAIYSPDGDVYDWVEIEEFDEFTEFPELEAKVRRVVAQGHVDDDFNGEPMCNKPGRIGIRQRGIITPSLIKSGPIIIPVVPVPTVLDSINMPPSPMRQVLGASLLSGGESGTALSSSPMHKPTFVITGIFSAMTPDEAEAMAMSIGGVRVESERDHELCSEEEADDGVFFLAAATLNTRERSHVDDVEGKTSRLTSNRMADEKLRDLLGRNRFVLLMGYFLKLAKQEGMPTMLWGVTRCGVRALVLPEERTAAVGLDQIRRSPGLLPLR</sequence>
<comment type="caution">
    <text evidence="7">The sequence shown here is derived from an EMBL/GenBank/DDBJ whole genome shotgun (WGS) entry which is preliminary data.</text>
</comment>
<protein>
    <recommendedName>
        <fullName evidence="6">PARP-type domain-containing protein</fullName>
    </recommendedName>
</protein>
<reference evidence="7 8" key="1">
    <citation type="submission" date="2023-01" db="EMBL/GenBank/DDBJ databases">
        <title>Analysis of 21 Apiospora genomes using comparative genomics revels a genus with tremendous synthesis potential of carbohydrate active enzymes and secondary metabolites.</title>
        <authorList>
            <person name="Sorensen T."/>
        </authorList>
    </citation>
    <scope>NUCLEOTIDE SEQUENCE [LARGE SCALE GENOMIC DNA]</scope>
    <source>
        <strain evidence="7 8">CBS 33761</strain>
    </source>
</reference>
<dbReference type="Proteomes" id="UP001444661">
    <property type="component" value="Unassembled WGS sequence"/>
</dbReference>
<gene>
    <name evidence="7" type="ORF">PG993_006741</name>
</gene>
<dbReference type="InterPro" id="IPR036957">
    <property type="entry name" value="Znf_PARP_sf"/>
</dbReference>
<evidence type="ECO:0000256" key="1">
    <source>
        <dbReference type="ARBA" id="ARBA00004123"/>
    </source>
</evidence>
<dbReference type="SUPFAM" id="SSF57716">
    <property type="entry name" value="Glucocorticoid receptor-like (DNA-binding domain)"/>
    <property type="match status" value="1"/>
</dbReference>
<accession>A0ABR1T6I4</accession>
<keyword evidence="4" id="KW-0862">Zinc</keyword>
<dbReference type="InterPro" id="IPR001510">
    <property type="entry name" value="Znf_PARP"/>
</dbReference>
<evidence type="ECO:0000256" key="5">
    <source>
        <dbReference type="ARBA" id="ARBA00023242"/>
    </source>
</evidence>